<feature type="chain" id="PRO_5006596967" evidence="3">
    <location>
        <begin position="32"/>
        <end position="315"/>
    </location>
</feature>
<dbReference type="PANTHER" id="PTHR43037">
    <property type="entry name" value="UNNAMED PRODUCT-RELATED"/>
    <property type="match status" value="1"/>
</dbReference>
<dbReference type="InterPro" id="IPR029058">
    <property type="entry name" value="AB_hydrolase_fold"/>
</dbReference>
<organism evidence="4 5">
    <name type="scientific">Lysobacter antibioticus</name>
    <dbReference type="NCBI Taxonomy" id="84531"/>
    <lineage>
        <taxon>Bacteria</taxon>
        <taxon>Pseudomonadati</taxon>
        <taxon>Pseudomonadota</taxon>
        <taxon>Gammaproteobacteria</taxon>
        <taxon>Lysobacterales</taxon>
        <taxon>Lysobacteraceae</taxon>
        <taxon>Lysobacter</taxon>
    </lineage>
</organism>
<keyword evidence="2 4" id="KW-0378">Hydrolase</keyword>
<dbReference type="PATRIC" id="fig|84531.8.peg.678"/>
<dbReference type="EMBL" id="CP011129">
    <property type="protein sequence ID" value="ALN78811.1"/>
    <property type="molecule type" value="Genomic_DNA"/>
</dbReference>
<dbReference type="Pfam" id="PF10503">
    <property type="entry name" value="Esterase_PHB"/>
    <property type="match status" value="1"/>
</dbReference>
<dbReference type="KEGG" id="lab:LA76x_0650"/>
<sequence length="315" mass="33649">MWLSSIALRHRFLCALAALLLVSSIPAPAYAAGYFRDLYVSLAGARDYHGYVPSSYRPGVPMPMLVALHGCTENDVGFELLSGWTQLAEQRGFIVVFPDQNNLANPLGCWNWHLESNQHRGLGEPSIIAGITHKLRSRYSVDPRRIYVTGVSAGGVMANIMAVAYPDLYAAASILAGCEYDCDILQLQSPETSGNKAIAEMGSRRRAVPTLIFQGTADLVVAPATAERIVGQWATVAGIDTVADGVVHGQVPGGRSYTHKVYRAAATGPSLIESYLIDGAGHAYPGGCPCSLYGDPSGPDASGLTWDFFLAHPKP</sequence>
<evidence type="ECO:0000313" key="5">
    <source>
        <dbReference type="Proteomes" id="UP000060787"/>
    </source>
</evidence>
<reference evidence="4 5" key="1">
    <citation type="journal article" date="2015" name="BMC Genomics">
        <title>Comparative genomics and metabolic profiling of the genus Lysobacter.</title>
        <authorList>
            <person name="de Bruijn I."/>
            <person name="Cheng X."/>
            <person name="de Jager V."/>
            <person name="Exposito R.G."/>
            <person name="Watrous J."/>
            <person name="Patel N."/>
            <person name="Postma J."/>
            <person name="Dorrestein P.C."/>
            <person name="Kobayashi D."/>
            <person name="Raaijmakers J.M."/>
        </authorList>
    </citation>
    <scope>NUCLEOTIDE SEQUENCE [LARGE SCALE GENOMIC DNA]</scope>
    <source>
        <strain evidence="4 5">76</strain>
    </source>
</reference>
<gene>
    <name evidence="4" type="ORF">LA76x_0650</name>
</gene>
<evidence type="ECO:0000313" key="4">
    <source>
        <dbReference type="EMBL" id="ALN78811.1"/>
    </source>
</evidence>
<dbReference type="RefSeq" id="WP_057916556.1">
    <property type="nucleotide sequence ID" value="NZ_CP011129.1"/>
</dbReference>
<dbReference type="InterPro" id="IPR050955">
    <property type="entry name" value="Plant_Biomass_Hydrol_Est"/>
</dbReference>
<dbReference type="GO" id="GO:0005576">
    <property type="term" value="C:extracellular region"/>
    <property type="evidence" value="ECO:0007669"/>
    <property type="project" value="InterPro"/>
</dbReference>
<feature type="signal peptide" evidence="3">
    <location>
        <begin position="1"/>
        <end position="31"/>
    </location>
</feature>
<dbReference type="STRING" id="84531.LA76x_0650"/>
<dbReference type="AlphaFoldDB" id="A0A0S2F5J5"/>
<accession>A0A0S2F5J5</accession>
<dbReference type="NCBIfam" id="TIGR01840">
    <property type="entry name" value="esterase_phb"/>
    <property type="match status" value="1"/>
</dbReference>
<dbReference type="Gene3D" id="3.40.50.1820">
    <property type="entry name" value="alpha/beta hydrolase"/>
    <property type="match status" value="1"/>
</dbReference>
<dbReference type="InterPro" id="IPR010126">
    <property type="entry name" value="Esterase_phb"/>
</dbReference>
<evidence type="ECO:0000256" key="2">
    <source>
        <dbReference type="ARBA" id="ARBA00022801"/>
    </source>
</evidence>
<dbReference type="SUPFAM" id="SSF53474">
    <property type="entry name" value="alpha/beta-Hydrolases"/>
    <property type="match status" value="1"/>
</dbReference>
<keyword evidence="1 3" id="KW-0732">Signal</keyword>
<protein>
    <submittedName>
        <fullName evidence="4">Esterase, PHB depolymerase family protein</fullName>
        <ecNumber evidence="4">3.1.1.-</ecNumber>
    </submittedName>
</protein>
<evidence type="ECO:0000256" key="3">
    <source>
        <dbReference type="SAM" id="SignalP"/>
    </source>
</evidence>
<dbReference type="EC" id="3.1.1.-" evidence="4"/>
<proteinExistence type="predicted"/>
<dbReference type="eggNOG" id="COG3509">
    <property type="taxonomic scope" value="Bacteria"/>
</dbReference>
<evidence type="ECO:0000256" key="1">
    <source>
        <dbReference type="ARBA" id="ARBA00022729"/>
    </source>
</evidence>
<name>A0A0S2F5J5_LYSAN</name>
<keyword evidence="5" id="KW-1185">Reference proteome</keyword>
<dbReference type="PANTHER" id="PTHR43037:SF1">
    <property type="entry name" value="BLL1128 PROTEIN"/>
    <property type="match status" value="1"/>
</dbReference>
<dbReference type="Proteomes" id="UP000060787">
    <property type="component" value="Chromosome"/>
</dbReference>
<dbReference type="GO" id="GO:0016787">
    <property type="term" value="F:hydrolase activity"/>
    <property type="evidence" value="ECO:0007669"/>
    <property type="project" value="UniProtKB-KW"/>
</dbReference>